<proteinExistence type="predicted"/>
<sequence length="76" mass="8763">MSKPKVIIEITPEGWETKIQVEGKEYSEKFILTRSGSESTGKTLELEPELEPYEELLSELESFFMYDVAKTLKNNC</sequence>
<reference evidence="1" key="1">
    <citation type="submission" date="2019-08" db="EMBL/GenBank/DDBJ databases">
        <authorList>
            <person name="Kucharzyk K."/>
            <person name="Murdoch R.W."/>
            <person name="Higgins S."/>
            <person name="Loffler F."/>
        </authorList>
    </citation>
    <scope>NUCLEOTIDE SEQUENCE</scope>
</reference>
<dbReference type="AlphaFoldDB" id="A0A644SJR7"/>
<name>A0A644SJR7_9ZZZZ</name>
<comment type="caution">
    <text evidence="1">The sequence shown here is derived from an EMBL/GenBank/DDBJ whole genome shotgun (WGS) entry which is preliminary data.</text>
</comment>
<protein>
    <submittedName>
        <fullName evidence="1">Uncharacterized protein</fullName>
    </submittedName>
</protein>
<organism evidence="1">
    <name type="scientific">bioreactor metagenome</name>
    <dbReference type="NCBI Taxonomy" id="1076179"/>
    <lineage>
        <taxon>unclassified sequences</taxon>
        <taxon>metagenomes</taxon>
        <taxon>ecological metagenomes</taxon>
    </lineage>
</organism>
<evidence type="ECO:0000313" key="1">
    <source>
        <dbReference type="EMBL" id="MPL54933.1"/>
    </source>
</evidence>
<gene>
    <name evidence="1" type="ORF">SDC9_00399</name>
</gene>
<dbReference type="EMBL" id="VSSQ01000001">
    <property type="protein sequence ID" value="MPL54933.1"/>
    <property type="molecule type" value="Genomic_DNA"/>
</dbReference>
<accession>A0A644SJR7</accession>